<sequence>MSRKSMSSLAASLLVALAALLAVPGTANAAASDIGATTFNSNGDAIAGWNWVRSTGQQASWTFDLEGLADARARSAYLNVSGLVTNGTSGGSGYSASSVKFQATCETGSQLLLVKMVNPFRPTDPQDSAGLGYAAYGASSSPLNLPKFEGCTTLTVTAAFPYTAGRHIAFKQESLTIGYSK</sequence>
<protein>
    <submittedName>
        <fullName evidence="1">Unannotated protein</fullName>
    </submittedName>
</protein>
<dbReference type="EMBL" id="CAFBLS010000249">
    <property type="protein sequence ID" value="CAB4884817.1"/>
    <property type="molecule type" value="Genomic_DNA"/>
</dbReference>
<proteinExistence type="predicted"/>
<organism evidence="1">
    <name type="scientific">freshwater metagenome</name>
    <dbReference type="NCBI Taxonomy" id="449393"/>
    <lineage>
        <taxon>unclassified sequences</taxon>
        <taxon>metagenomes</taxon>
        <taxon>ecological metagenomes</taxon>
    </lineage>
</organism>
<reference evidence="1" key="1">
    <citation type="submission" date="2020-05" db="EMBL/GenBank/DDBJ databases">
        <authorList>
            <person name="Chiriac C."/>
            <person name="Salcher M."/>
            <person name="Ghai R."/>
            <person name="Kavagutti S V."/>
        </authorList>
    </citation>
    <scope>NUCLEOTIDE SEQUENCE</scope>
</reference>
<dbReference type="AlphaFoldDB" id="A0A6J7EN18"/>
<gene>
    <name evidence="1" type="ORF">UFOPK3402_01670</name>
</gene>
<name>A0A6J7EN18_9ZZZZ</name>
<evidence type="ECO:0000313" key="1">
    <source>
        <dbReference type="EMBL" id="CAB4884817.1"/>
    </source>
</evidence>
<accession>A0A6J7EN18</accession>